<reference evidence="1 2" key="1">
    <citation type="submission" date="2016-10" db="EMBL/GenBank/DDBJ databases">
        <authorList>
            <person name="de Groot N.N."/>
        </authorList>
    </citation>
    <scope>NUCLEOTIDE SEQUENCE [LARGE SCALE GENOMIC DNA]</scope>
    <source>
        <strain evidence="1 2">DSM 23048</strain>
    </source>
</reference>
<accession>A0A1H6TWQ2</accession>
<dbReference type="GeneID" id="82256675"/>
<proteinExistence type="predicted"/>
<protein>
    <submittedName>
        <fullName evidence="1">Uncharacterized protein</fullName>
    </submittedName>
</protein>
<dbReference type="RefSeq" id="WP_083394392.1">
    <property type="nucleotide sequence ID" value="NZ_FNYS01000005.1"/>
</dbReference>
<evidence type="ECO:0000313" key="2">
    <source>
        <dbReference type="Proteomes" id="UP000183077"/>
    </source>
</evidence>
<organism evidence="1 2">
    <name type="scientific">Myroides marinus</name>
    <dbReference type="NCBI Taxonomy" id="703342"/>
    <lineage>
        <taxon>Bacteria</taxon>
        <taxon>Pseudomonadati</taxon>
        <taxon>Bacteroidota</taxon>
        <taxon>Flavobacteriia</taxon>
        <taxon>Flavobacteriales</taxon>
        <taxon>Flavobacteriaceae</taxon>
        <taxon>Myroides</taxon>
    </lineage>
</organism>
<name>A0A1H6TWQ2_9FLAO</name>
<dbReference type="AlphaFoldDB" id="A0A1H6TWQ2"/>
<gene>
    <name evidence="1" type="ORF">SAMN04488018_10567</name>
</gene>
<dbReference type="EMBL" id="FNYS01000005">
    <property type="protein sequence ID" value="SEI81667.1"/>
    <property type="molecule type" value="Genomic_DNA"/>
</dbReference>
<dbReference type="Proteomes" id="UP000183077">
    <property type="component" value="Unassembled WGS sequence"/>
</dbReference>
<evidence type="ECO:0000313" key="1">
    <source>
        <dbReference type="EMBL" id="SEI81667.1"/>
    </source>
</evidence>
<sequence length="218" mass="24821">MKLTCVIELLPFAYATQEYKSPLGNAIDSPKEWNTYWHNSISDSGLGNLKASREGSFFVDIEELTTENLVVILQKELEDIELDEYEDQIVKMSGGLVISEGEVCYLEPMCCGDLDSLNEWETIASSEDNIWQQLWIGHPWVYYRRESGRVMFSDYIEHTGEAPVDLVSKFTISEAELVSQLESIKITVSVFYEKIEKVLHSLAIPNASEIAKLLVRIK</sequence>